<dbReference type="AlphaFoldDB" id="A0A1B7NJN2"/>
<proteinExistence type="predicted"/>
<dbReference type="EMBL" id="LGUA01003769">
    <property type="protein sequence ID" value="OAX76984.1"/>
    <property type="molecule type" value="Genomic_DNA"/>
</dbReference>
<protein>
    <submittedName>
        <fullName evidence="2">Uncharacterized protein</fullName>
    </submittedName>
</protein>
<gene>
    <name evidence="2" type="ORF">ACJ72_08722</name>
</gene>
<keyword evidence="3" id="KW-1185">Reference proteome</keyword>
<organism evidence="2 3">
    <name type="scientific">Emergomyces africanus</name>
    <dbReference type="NCBI Taxonomy" id="1955775"/>
    <lineage>
        <taxon>Eukaryota</taxon>
        <taxon>Fungi</taxon>
        <taxon>Dikarya</taxon>
        <taxon>Ascomycota</taxon>
        <taxon>Pezizomycotina</taxon>
        <taxon>Eurotiomycetes</taxon>
        <taxon>Eurotiomycetidae</taxon>
        <taxon>Onygenales</taxon>
        <taxon>Ajellomycetaceae</taxon>
        <taxon>Emergomyces</taxon>
    </lineage>
</organism>
<evidence type="ECO:0000313" key="3">
    <source>
        <dbReference type="Proteomes" id="UP000091918"/>
    </source>
</evidence>
<evidence type="ECO:0000313" key="2">
    <source>
        <dbReference type="EMBL" id="OAX76984.1"/>
    </source>
</evidence>
<feature type="region of interest" description="Disordered" evidence="1">
    <location>
        <begin position="1"/>
        <end position="50"/>
    </location>
</feature>
<sequence length="92" mass="9715">TNGPFTIKNRKPPSPFPIPTANVKDPMVYSPTSSISPPPPGTKLPPTSLTGGTEDVRIEETVDQSVASLHGGMNMFLGDHNGIYIHTICGGE</sequence>
<evidence type="ECO:0000256" key="1">
    <source>
        <dbReference type="SAM" id="MobiDB-lite"/>
    </source>
</evidence>
<name>A0A1B7NJN2_9EURO</name>
<dbReference type="Proteomes" id="UP000091918">
    <property type="component" value="Unassembled WGS sequence"/>
</dbReference>
<comment type="caution">
    <text evidence="2">The sequence shown here is derived from an EMBL/GenBank/DDBJ whole genome shotgun (WGS) entry which is preliminary data.</text>
</comment>
<reference evidence="2 3" key="1">
    <citation type="submission" date="2015-07" db="EMBL/GenBank/DDBJ databases">
        <title>Emmonsia species relationships and genome sequence.</title>
        <authorList>
            <person name="Cuomo C.A."/>
            <person name="Schwartz I.S."/>
            <person name="Kenyon C."/>
            <person name="de Hoog G.S."/>
            <person name="Govender N.P."/>
            <person name="Botha A."/>
            <person name="Moreno L."/>
            <person name="de Vries M."/>
            <person name="Munoz J.F."/>
            <person name="Stielow J.B."/>
        </authorList>
    </citation>
    <scope>NUCLEOTIDE SEQUENCE [LARGE SCALE GENOMIC DNA]</scope>
    <source>
        <strain evidence="2 3">CBS 136260</strain>
    </source>
</reference>
<feature type="non-terminal residue" evidence="2">
    <location>
        <position position="1"/>
    </location>
</feature>
<accession>A0A1B7NJN2</accession>